<dbReference type="InterPro" id="IPR002553">
    <property type="entry name" value="Clathrin/coatomer_adapt-like_N"/>
</dbReference>
<dbReference type="PIRSF" id="PIRSF037092">
    <property type="entry name" value="AP3_complex_delta"/>
    <property type="match status" value="1"/>
</dbReference>
<dbReference type="PANTHER" id="PTHR22781">
    <property type="entry name" value="DELTA ADAPTIN-RELATED"/>
    <property type="match status" value="1"/>
</dbReference>
<feature type="compositionally biased region" description="Low complexity" evidence="8">
    <location>
        <begin position="601"/>
        <end position="613"/>
    </location>
</feature>
<organism evidence="10 11">
    <name type="scientific">Paratrimastix pyriformis</name>
    <dbReference type="NCBI Taxonomy" id="342808"/>
    <lineage>
        <taxon>Eukaryota</taxon>
        <taxon>Metamonada</taxon>
        <taxon>Preaxostyla</taxon>
        <taxon>Paratrimastigidae</taxon>
        <taxon>Paratrimastix</taxon>
    </lineage>
</organism>
<evidence type="ECO:0000256" key="4">
    <source>
        <dbReference type="ARBA" id="ARBA00022737"/>
    </source>
</evidence>
<evidence type="ECO:0000256" key="3">
    <source>
        <dbReference type="ARBA" id="ARBA00022448"/>
    </source>
</evidence>
<feature type="domain" description="Clathrin/coatomer adaptor adaptin-like N-terminal" evidence="9">
    <location>
        <begin position="89"/>
        <end position="533"/>
    </location>
</feature>
<feature type="compositionally biased region" description="Low complexity" evidence="8">
    <location>
        <begin position="631"/>
        <end position="641"/>
    </location>
</feature>
<comment type="similarity">
    <text evidence="2 7">Belongs to the adaptor complexes large subunit family.</text>
</comment>
<evidence type="ECO:0000313" key="11">
    <source>
        <dbReference type="Proteomes" id="UP001141327"/>
    </source>
</evidence>
<comment type="caution">
    <text evidence="10">The sequence shown here is derived from an EMBL/GenBank/DDBJ whole genome shotgun (WGS) entry which is preliminary data.</text>
</comment>
<dbReference type="EMBL" id="JAPMOS010000007">
    <property type="protein sequence ID" value="KAK3118037.1"/>
    <property type="molecule type" value="Genomic_DNA"/>
</dbReference>
<feature type="region of interest" description="Disordered" evidence="8">
    <location>
        <begin position="864"/>
        <end position="915"/>
    </location>
</feature>
<proteinExistence type="inferred from homology"/>
<dbReference type="InterPro" id="IPR016024">
    <property type="entry name" value="ARM-type_fold"/>
</dbReference>
<evidence type="ECO:0000256" key="7">
    <source>
        <dbReference type="PIRNR" id="PIRNR037092"/>
    </source>
</evidence>
<evidence type="ECO:0000256" key="8">
    <source>
        <dbReference type="SAM" id="MobiDB-lite"/>
    </source>
</evidence>
<name>A0ABQ9YMM5_9EUKA</name>
<feature type="compositionally biased region" description="Basic residues" evidence="8">
    <location>
        <begin position="904"/>
        <end position="915"/>
    </location>
</feature>
<evidence type="ECO:0000259" key="9">
    <source>
        <dbReference type="Pfam" id="PF01602"/>
    </source>
</evidence>
<protein>
    <recommendedName>
        <fullName evidence="7">AP-3 complex subunit delta</fullName>
    </recommendedName>
</protein>
<dbReference type="InterPro" id="IPR011989">
    <property type="entry name" value="ARM-like"/>
</dbReference>
<evidence type="ECO:0000256" key="2">
    <source>
        <dbReference type="ARBA" id="ARBA00006613"/>
    </source>
</evidence>
<feature type="region of interest" description="Disordered" evidence="8">
    <location>
        <begin position="669"/>
        <end position="711"/>
    </location>
</feature>
<evidence type="ECO:0000256" key="6">
    <source>
        <dbReference type="ARBA" id="ARBA00023136"/>
    </source>
</evidence>
<dbReference type="Gene3D" id="1.25.10.10">
    <property type="entry name" value="Leucine-rich Repeat Variant"/>
    <property type="match status" value="1"/>
</dbReference>
<dbReference type="SUPFAM" id="SSF48371">
    <property type="entry name" value="ARM repeat"/>
    <property type="match status" value="1"/>
</dbReference>
<keyword evidence="5 7" id="KW-0653">Protein transport</keyword>
<dbReference type="InterPro" id="IPR017105">
    <property type="entry name" value="AP3_complex_dsu"/>
</dbReference>
<sequence>MASAAPIFSKTLNDLVKGIRSNKKNEVQYINSCIQEIKDELRNARPPDKGNAIQKLTYVRHRHPFSSSTSFSSHFFSPNSLDVLSAVALQLHMLGYDMSWASFHVVEVMSQSRFWLKRSGCLAASQFFEEENDCIMLTTQQLKKDFQSHNQFEAGLALNCLANICNAELGRNLVSDVVAMLNSSNPFLRKKAVLALYKILLKVPTALRPAFPRLKEKLEDESVDVCAAAVNVITELAYKNPKNVLPLVPVLFKLLTTNGPTNTWMQIKIVKVMGLLLPIEPRLPKKLVDPLTNLITTTHAKSLQYECINTVVMGCTEFLPLVRLCVDKLKEFVEHQDQNLKYLGLLGLYNIMKAHPKAVVEHRQLVITCLEDADVSIRLRALDLLSGMVTRKNIQEVVRHLLNTLATSEGIFRQAVTEKIIQVAAQENYKHVPDFEWLVATLLQLSVVANVGHGDMIARQLLDIMMRVRAVRETSVSAMLAYLEKMPPESLTVSAEVPGGGPAEVVSACAWCIGEYCSCLAGSPEHAVRVLLAPCWMHLPAHPQATLVLAAMKIAAHSPAILDMALLRRRLAAAQPTLEESATDAVPAGPVVDAVDSGPAAVAPAPAASAQPKEAPKPSTGDLLLQFSLGTPSTASPASSSAPLIPVGPAASGADSAATASIVSLLTGPATTPDASTPATAPAAPEAAPATPAEAPAAAEAQPQATPAGAAPAQSLSDLLFDTVTVYSRSPHMEVQERACFFLRVLTAVAGLADLMPLFADELKAVAPDAQKRVPLPEGLDLDAPINPQPPEDDFAMAQGDITFTPAPPVLRQEIAAVITRVRCLPRSTSLPPLPTLPVGRHSILPPFCSAPVICPPCLGPTGSPRPGEWRPLTRTTRSTCAPRARRARAPPRSSPPTTSVRPAHPRTHRFSIHH</sequence>
<keyword evidence="3 7" id="KW-0813">Transport</keyword>
<comment type="subunit">
    <text evidence="7">Adaptor protein complex 3 (AP-3) is a heterotetramer.</text>
</comment>
<gene>
    <name evidence="10" type="ORF">PAPYR_1973</name>
</gene>
<feature type="compositionally biased region" description="Low complexity" evidence="8">
    <location>
        <begin position="874"/>
        <end position="883"/>
    </location>
</feature>
<evidence type="ECO:0000313" key="10">
    <source>
        <dbReference type="EMBL" id="KAK3118037.1"/>
    </source>
</evidence>
<dbReference type="Pfam" id="PF01602">
    <property type="entry name" value="Adaptin_N"/>
    <property type="match status" value="1"/>
</dbReference>
<dbReference type="PANTHER" id="PTHR22781:SF12">
    <property type="entry name" value="AP-3 COMPLEX SUBUNIT DELTA-1"/>
    <property type="match status" value="1"/>
</dbReference>
<keyword evidence="6" id="KW-0472">Membrane</keyword>
<keyword evidence="7" id="KW-0333">Golgi apparatus</keyword>
<accession>A0ABQ9YMM5</accession>
<keyword evidence="4" id="KW-0677">Repeat</keyword>
<reference evidence="10" key="1">
    <citation type="journal article" date="2022" name="bioRxiv">
        <title>Genomics of Preaxostyla Flagellates Illuminates Evolutionary Transitions and the Path Towards Mitochondrial Loss.</title>
        <authorList>
            <person name="Novak L.V.F."/>
            <person name="Treitli S.C."/>
            <person name="Pyrih J."/>
            <person name="Halakuc P."/>
            <person name="Pipaliya S.V."/>
            <person name="Vacek V."/>
            <person name="Brzon O."/>
            <person name="Soukal P."/>
            <person name="Eme L."/>
            <person name="Dacks J.B."/>
            <person name="Karnkowska A."/>
            <person name="Elias M."/>
            <person name="Hampl V."/>
        </authorList>
    </citation>
    <scope>NUCLEOTIDE SEQUENCE</scope>
    <source>
        <strain evidence="10">RCP-MX</strain>
    </source>
</reference>
<keyword evidence="11" id="KW-1185">Reference proteome</keyword>
<evidence type="ECO:0000256" key="1">
    <source>
        <dbReference type="ARBA" id="ARBA00004308"/>
    </source>
</evidence>
<dbReference type="Proteomes" id="UP001141327">
    <property type="component" value="Unassembled WGS sequence"/>
</dbReference>
<comment type="subcellular location">
    <subcellularLocation>
        <location evidence="1">Endomembrane system</location>
    </subcellularLocation>
    <subcellularLocation>
        <location evidence="7">Golgi apparatus</location>
    </subcellularLocation>
</comment>
<evidence type="ECO:0000256" key="5">
    <source>
        <dbReference type="ARBA" id="ARBA00022927"/>
    </source>
</evidence>
<feature type="region of interest" description="Disordered" evidence="8">
    <location>
        <begin position="601"/>
        <end position="641"/>
    </location>
</feature>